<comment type="caution">
    <text evidence="3">The sequence shown here is derived from an EMBL/GenBank/DDBJ whole genome shotgun (WGS) entry which is preliminary data.</text>
</comment>
<dbReference type="InterPro" id="IPR017853">
    <property type="entry name" value="GH"/>
</dbReference>
<dbReference type="GO" id="GO:0016985">
    <property type="term" value="F:mannan endo-1,4-beta-mannosidase activity"/>
    <property type="evidence" value="ECO:0007669"/>
    <property type="project" value="UniProtKB-EC"/>
</dbReference>
<keyword evidence="4" id="KW-1185">Reference proteome</keyword>
<dbReference type="Proteomes" id="UP000807306">
    <property type="component" value="Unassembled WGS sequence"/>
</dbReference>
<keyword evidence="3" id="KW-0378">Hydrolase</keyword>
<dbReference type="Gene3D" id="3.20.20.80">
    <property type="entry name" value="Glycosidases"/>
    <property type="match status" value="2"/>
</dbReference>
<gene>
    <name evidence="3" type="ORF">CPB83DRAFT_885011</name>
</gene>
<organism evidence="3 4">
    <name type="scientific">Crepidotus variabilis</name>
    <dbReference type="NCBI Taxonomy" id="179855"/>
    <lineage>
        <taxon>Eukaryota</taxon>
        <taxon>Fungi</taxon>
        <taxon>Dikarya</taxon>
        <taxon>Basidiomycota</taxon>
        <taxon>Agaricomycotina</taxon>
        <taxon>Agaricomycetes</taxon>
        <taxon>Agaricomycetidae</taxon>
        <taxon>Agaricales</taxon>
        <taxon>Agaricineae</taxon>
        <taxon>Crepidotaceae</taxon>
        <taxon>Crepidotus</taxon>
    </lineage>
</organism>
<dbReference type="EMBL" id="MU157873">
    <property type="protein sequence ID" value="KAF9526287.1"/>
    <property type="molecule type" value="Genomic_DNA"/>
</dbReference>
<keyword evidence="2" id="KW-0732">Signal</keyword>
<feature type="region of interest" description="Disordered" evidence="1">
    <location>
        <begin position="401"/>
        <end position="437"/>
    </location>
</feature>
<dbReference type="PANTHER" id="PTHR31451:SF39">
    <property type="entry name" value="MANNAN ENDO-1,4-BETA-MANNOSIDASE 1"/>
    <property type="match status" value="1"/>
</dbReference>
<accession>A0A9P6EC81</accession>
<dbReference type="AlphaFoldDB" id="A0A9P6EC81"/>
<dbReference type="SUPFAM" id="SSF51445">
    <property type="entry name" value="(Trans)glycosidases"/>
    <property type="match status" value="1"/>
</dbReference>
<evidence type="ECO:0000256" key="2">
    <source>
        <dbReference type="SAM" id="SignalP"/>
    </source>
</evidence>
<name>A0A9P6EC81_9AGAR</name>
<evidence type="ECO:0000256" key="1">
    <source>
        <dbReference type="SAM" id="MobiDB-lite"/>
    </source>
</evidence>
<reference evidence="3" key="1">
    <citation type="submission" date="2020-11" db="EMBL/GenBank/DDBJ databases">
        <authorList>
            <consortium name="DOE Joint Genome Institute"/>
            <person name="Ahrendt S."/>
            <person name="Riley R."/>
            <person name="Andreopoulos W."/>
            <person name="Labutti K."/>
            <person name="Pangilinan J."/>
            <person name="Ruiz-Duenas F.J."/>
            <person name="Barrasa J.M."/>
            <person name="Sanchez-Garcia M."/>
            <person name="Camarero S."/>
            <person name="Miyauchi S."/>
            <person name="Serrano A."/>
            <person name="Linde D."/>
            <person name="Babiker R."/>
            <person name="Drula E."/>
            <person name="Ayuso-Fernandez I."/>
            <person name="Pacheco R."/>
            <person name="Padilla G."/>
            <person name="Ferreira P."/>
            <person name="Barriuso J."/>
            <person name="Kellner H."/>
            <person name="Castanera R."/>
            <person name="Alfaro M."/>
            <person name="Ramirez L."/>
            <person name="Pisabarro A.G."/>
            <person name="Kuo A."/>
            <person name="Tritt A."/>
            <person name="Lipzen A."/>
            <person name="He G."/>
            <person name="Yan M."/>
            <person name="Ng V."/>
            <person name="Cullen D."/>
            <person name="Martin F."/>
            <person name="Rosso M.-N."/>
            <person name="Henrissat B."/>
            <person name="Hibbett D."/>
            <person name="Martinez A.T."/>
            <person name="Grigoriev I.V."/>
        </authorList>
    </citation>
    <scope>NUCLEOTIDE SEQUENCE</scope>
    <source>
        <strain evidence="3">CBS 506.95</strain>
    </source>
</reference>
<evidence type="ECO:0000313" key="3">
    <source>
        <dbReference type="EMBL" id="KAF9526287.1"/>
    </source>
</evidence>
<feature type="signal peptide" evidence="2">
    <location>
        <begin position="1"/>
        <end position="18"/>
    </location>
</feature>
<proteinExistence type="predicted"/>
<evidence type="ECO:0000313" key="4">
    <source>
        <dbReference type="Proteomes" id="UP000807306"/>
    </source>
</evidence>
<dbReference type="OrthoDB" id="406631at2759"/>
<protein>
    <submittedName>
        <fullName evidence="3">Glycoside hydrolase family 5 protein</fullName>
    </submittedName>
</protein>
<dbReference type="PANTHER" id="PTHR31451">
    <property type="match status" value="1"/>
</dbReference>
<dbReference type="InterPro" id="IPR045053">
    <property type="entry name" value="MAN-like"/>
</dbReference>
<dbReference type="GO" id="GO:0005576">
    <property type="term" value="C:extracellular region"/>
    <property type="evidence" value="ECO:0007669"/>
    <property type="project" value="UniProtKB-SubCell"/>
</dbReference>
<feature type="chain" id="PRO_5040125417" evidence="2">
    <location>
        <begin position="19"/>
        <end position="437"/>
    </location>
</feature>
<sequence>MTLILFLVFAIQFLMTLAGNAGLVARNNASNFVSRHGPNFQLNGNLFRFYGTNVYWLQMTTDTDMDLTFHDIATTGLKVVRTWAFNDVARKPLSGPYFQILDPTNTTINEGADGLQQLDKLVATANKYGIKVLLSLTNNWNPERPEASGSWSRRDNAELPRGFLSNDYGGMDLYVRTFRPGGTHDLFYTDEKIIKAFKNYVSRVVARYSNNPTWVNDISGHIKSLDPNHLITAGDSGFYCLGCKKLYASISTHPRASLSGPSFDGSYGVDTEDILAVSCIDFGSFQFFPDQFNYFPTVASTAAKYIGDGSNWVAVHSKSASLLGKPEVLTAAGIVTREYYSSFIPFNGVAPPPEGAPCGGVEGFQQDYAFTAWSSAAISGNVQGVLEYQWLQDGLMSRGMSRRAMETSPNDGTAHYSGPANKQTAEQFGDSLPPIGE</sequence>